<dbReference type="Proteomes" id="UP000663829">
    <property type="component" value="Unassembled WGS sequence"/>
</dbReference>
<feature type="region of interest" description="Disordered" evidence="1">
    <location>
        <begin position="98"/>
        <end position="119"/>
    </location>
</feature>
<proteinExistence type="predicted"/>
<dbReference type="EMBL" id="CAJOBC010085246">
    <property type="protein sequence ID" value="CAF4328582.1"/>
    <property type="molecule type" value="Genomic_DNA"/>
</dbReference>
<dbReference type="OrthoDB" id="2501483at2759"/>
<dbReference type="AlphaFoldDB" id="A0A815Q2K3"/>
<sequence>SEESTEGRTTKRSSEINLEDESEVTPASMSFEQVRRFENENVNNGGNEFVTEEAEPRKDNPFKNAETRTAEEPLDLATTAAKHQDSISEVELSTSLVFDPPGQNEHNLAQNHDKNPGNDVKQESLIDLSKILKPETADEEAYAKKIRDYAAQIMYWPTVLFSPTDLGKALSKKGERHRKAATALLIHQQLLKCDNYFIGKRGNSMLGTKHSGYLKMCEADNDPQNNEMAKLEFIVKLSNVQCDYRKYIDSFKPHPKAFGQSIMITPDWVLTDETLQILESTAFYREHVTITPERWEYNSGRKHVQSHLTDTVEDIMNKYKPKTSKARQALNKAELLRKRPVKLKQSVQGDTLSASTALTELSVNTVKRSRRETLKKSSRMVCPKKDLCSIRHEELDALQVGCSHTPLRRQQGQHVDHTFCRIHQPQIHIDSPLVYTTQRNDDNNSEDEEQEQDNNEHWTSQQLKDYLKMYFKLETEVDYREICNVFRNTFNDRKNGTYGIVVIFFNCGIITGFDESTATESVRRIIHTLLTFIKITGLAIPNAIIYDNACSVRLWMNNWYGSQHFKQTEYSKFLFESHLVIDRFHQLNHKRQMCKSVMKADHETHNGIFKGIK</sequence>
<evidence type="ECO:0000313" key="2">
    <source>
        <dbReference type="EMBL" id="CAF1457141.1"/>
    </source>
</evidence>
<organism evidence="2 4">
    <name type="scientific">Didymodactylos carnosus</name>
    <dbReference type="NCBI Taxonomy" id="1234261"/>
    <lineage>
        <taxon>Eukaryota</taxon>
        <taxon>Metazoa</taxon>
        <taxon>Spiralia</taxon>
        <taxon>Gnathifera</taxon>
        <taxon>Rotifera</taxon>
        <taxon>Eurotatoria</taxon>
        <taxon>Bdelloidea</taxon>
        <taxon>Philodinida</taxon>
        <taxon>Philodinidae</taxon>
        <taxon>Didymodactylos</taxon>
    </lineage>
</organism>
<name>A0A815Q2K3_9BILA</name>
<comment type="caution">
    <text evidence="2">The sequence shown here is derived from an EMBL/GenBank/DDBJ whole genome shotgun (WGS) entry which is preliminary data.</text>
</comment>
<feature type="region of interest" description="Disordered" evidence="1">
    <location>
        <begin position="1"/>
        <end position="71"/>
    </location>
</feature>
<evidence type="ECO:0000256" key="1">
    <source>
        <dbReference type="SAM" id="MobiDB-lite"/>
    </source>
</evidence>
<evidence type="ECO:0000313" key="3">
    <source>
        <dbReference type="EMBL" id="CAF4328582.1"/>
    </source>
</evidence>
<accession>A0A815Q2K3</accession>
<protein>
    <submittedName>
        <fullName evidence="2">Uncharacterized protein</fullName>
    </submittedName>
</protein>
<evidence type="ECO:0000313" key="4">
    <source>
        <dbReference type="Proteomes" id="UP000663829"/>
    </source>
</evidence>
<gene>
    <name evidence="2" type="ORF">GPM918_LOCUS34945</name>
    <name evidence="3" type="ORF">SRO942_LOCUS35657</name>
</gene>
<keyword evidence="4" id="KW-1185">Reference proteome</keyword>
<feature type="compositionally biased region" description="Acidic residues" evidence="1">
    <location>
        <begin position="443"/>
        <end position="453"/>
    </location>
</feature>
<feature type="compositionally biased region" description="Low complexity" evidence="1">
    <location>
        <begin position="40"/>
        <end position="49"/>
    </location>
</feature>
<feature type="non-terminal residue" evidence="2">
    <location>
        <position position="1"/>
    </location>
</feature>
<reference evidence="2" key="1">
    <citation type="submission" date="2021-02" db="EMBL/GenBank/DDBJ databases">
        <authorList>
            <person name="Nowell W R."/>
        </authorList>
    </citation>
    <scope>NUCLEOTIDE SEQUENCE</scope>
</reference>
<dbReference type="EMBL" id="CAJNOQ010019795">
    <property type="protein sequence ID" value="CAF1457141.1"/>
    <property type="molecule type" value="Genomic_DNA"/>
</dbReference>
<feature type="region of interest" description="Disordered" evidence="1">
    <location>
        <begin position="432"/>
        <end position="458"/>
    </location>
</feature>
<dbReference type="Proteomes" id="UP000681722">
    <property type="component" value="Unassembled WGS sequence"/>
</dbReference>
<feature type="compositionally biased region" description="Basic and acidic residues" evidence="1">
    <location>
        <begin position="1"/>
        <end position="14"/>
    </location>
</feature>
<feature type="compositionally biased region" description="Basic and acidic residues" evidence="1">
    <location>
        <begin position="54"/>
        <end position="71"/>
    </location>
</feature>